<dbReference type="GO" id="GO:0006357">
    <property type="term" value="P:regulation of transcription by RNA polymerase II"/>
    <property type="evidence" value="ECO:0007669"/>
    <property type="project" value="InterPro"/>
</dbReference>
<keyword evidence="1" id="KW-0539">Nucleus</keyword>
<feature type="compositionally biased region" description="Acidic residues" evidence="2">
    <location>
        <begin position="59"/>
        <end position="74"/>
    </location>
</feature>
<comment type="subunit">
    <text evidence="1">Component of the Mediator complex.</text>
</comment>
<accession>A0A1Q5U089</accession>
<comment type="similarity">
    <text evidence="1">Belongs to the Mediator complex subunit 17 family.</text>
</comment>
<keyword evidence="1" id="KW-0805">Transcription regulation</keyword>
<protein>
    <recommendedName>
        <fullName evidence="1">Mediator of RNA polymerase II transcription subunit 17</fullName>
    </recommendedName>
    <alternativeName>
        <fullName evidence="1">Mediator complex subunit 17</fullName>
    </alternativeName>
</protein>
<evidence type="ECO:0000313" key="3">
    <source>
        <dbReference type="EMBL" id="OKP05889.1"/>
    </source>
</evidence>
<sequence>MVESFTLPLRPPPEQSERPDTLPVEIAQINNQWGSFREVNEEVLRAKIAEEEARHGVQQDEEMGDGEQETGDADATERREQLYKRRLEITQFAMFVAFTPVKTL</sequence>
<dbReference type="STRING" id="1316194.A0A1Q5U089"/>
<dbReference type="GO" id="GO:0003712">
    <property type="term" value="F:transcription coregulator activity"/>
    <property type="evidence" value="ECO:0007669"/>
    <property type="project" value="InterPro"/>
</dbReference>
<comment type="function">
    <text evidence="1">Component of the Mediator complex, a coactivator involved in the regulated transcription of nearly all RNA polymerase II-dependent genes. Mediator functions as a bridge to convey information from gene-specific regulatory proteins to the basal RNA polymerase II transcription machinery. Mediator is recruited to promoters by direct interactions with regulatory proteins and serves as a scaffold for the assembly of a functional preinitiation complex with RNA polymerase II and the general transcription factors.</text>
</comment>
<dbReference type="EMBL" id="MNBE01000602">
    <property type="protein sequence ID" value="OKP05889.1"/>
    <property type="molecule type" value="Genomic_DNA"/>
</dbReference>
<dbReference type="AlphaFoldDB" id="A0A1Q5U089"/>
<evidence type="ECO:0000313" key="4">
    <source>
        <dbReference type="Proteomes" id="UP000186955"/>
    </source>
</evidence>
<keyword evidence="1" id="KW-0010">Activator</keyword>
<evidence type="ECO:0000256" key="1">
    <source>
        <dbReference type="RuleBase" id="RU364140"/>
    </source>
</evidence>
<organism evidence="3 4">
    <name type="scientific">Penicillium subrubescens</name>
    <dbReference type="NCBI Taxonomy" id="1316194"/>
    <lineage>
        <taxon>Eukaryota</taxon>
        <taxon>Fungi</taxon>
        <taxon>Dikarya</taxon>
        <taxon>Ascomycota</taxon>
        <taxon>Pezizomycotina</taxon>
        <taxon>Eurotiomycetes</taxon>
        <taxon>Eurotiomycetidae</taxon>
        <taxon>Eurotiales</taxon>
        <taxon>Aspergillaceae</taxon>
        <taxon>Penicillium</taxon>
    </lineage>
</organism>
<dbReference type="InterPro" id="IPR019313">
    <property type="entry name" value="Mediator_Med17"/>
</dbReference>
<reference evidence="3 4" key="1">
    <citation type="submission" date="2016-10" db="EMBL/GenBank/DDBJ databases">
        <title>Genome sequence of the ascomycete fungus Penicillium subrubescens.</title>
        <authorList>
            <person name="De Vries R.P."/>
            <person name="Peng M."/>
            <person name="Dilokpimol A."/>
            <person name="Hilden K."/>
            <person name="Makela M.R."/>
            <person name="Grigoriev I."/>
            <person name="Riley R."/>
            <person name="Granchi Z."/>
        </authorList>
    </citation>
    <scope>NUCLEOTIDE SEQUENCE [LARGE SCALE GENOMIC DNA]</scope>
    <source>
        <strain evidence="3 4">CBS 132785</strain>
    </source>
</reference>
<dbReference type="GO" id="GO:0016592">
    <property type="term" value="C:mediator complex"/>
    <property type="evidence" value="ECO:0007669"/>
    <property type="project" value="InterPro"/>
</dbReference>
<comment type="caution">
    <text evidence="3">The sequence shown here is derived from an EMBL/GenBank/DDBJ whole genome shotgun (WGS) entry which is preliminary data.</text>
</comment>
<comment type="subcellular location">
    <subcellularLocation>
        <location evidence="1">Nucleus</location>
    </subcellularLocation>
</comment>
<keyword evidence="4" id="KW-1185">Reference proteome</keyword>
<dbReference type="Proteomes" id="UP000186955">
    <property type="component" value="Unassembled WGS sequence"/>
</dbReference>
<gene>
    <name evidence="1" type="primary">MED17</name>
    <name evidence="3" type="ORF">PENSUB_6609</name>
</gene>
<keyword evidence="1" id="KW-0804">Transcription</keyword>
<name>A0A1Q5U089_9EURO</name>
<evidence type="ECO:0000256" key="2">
    <source>
        <dbReference type="SAM" id="MobiDB-lite"/>
    </source>
</evidence>
<dbReference type="Pfam" id="PF10156">
    <property type="entry name" value="Med17"/>
    <property type="match status" value="1"/>
</dbReference>
<proteinExistence type="inferred from homology"/>
<feature type="region of interest" description="Disordered" evidence="2">
    <location>
        <begin position="51"/>
        <end position="79"/>
    </location>
</feature>